<dbReference type="Pfam" id="PF04212">
    <property type="entry name" value="MIT"/>
    <property type="match status" value="1"/>
</dbReference>
<dbReference type="InterPro" id="IPR052817">
    <property type="entry name" value="MIT_domain_contain_protein1"/>
</dbReference>
<dbReference type="Proteomes" id="UP000016665">
    <property type="component" value="Chromosome 1"/>
</dbReference>
<feature type="compositionally biased region" description="Low complexity" evidence="1">
    <location>
        <begin position="214"/>
        <end position="223"/>
    </location>
</feature>
<dbReference type="InterPro" id="IPR036181">
    <property type="entry name" value="MIT_dom_sf"/>
</dbReference>
<dbReference type="Ensembl" id="ENSFALT00000042027.1">
    <property type="protein sequence ID" value="ENSFALP00000020439.1"/>
    <property type="gene ID" value="ENSFALG00000023579.1"/>
</dbReference>
<sequence length="473" mass="53021">MVSCKINQNYQRKNVKSKSSTYRIWNSRPGKETTNPHRGRHSLYPFPQHLQREEGITCLHFPYSSEYLRTEDRATSPSPIWIPTFPATAEPQTGFPTGSTPTRPRSDAFPGTPHGSPLSRRLQASAPAQISPPGSPPGFPRTPDPHPRSSPSRCLRAPGPTGPPRPPSRCAPSVPAGHWCRGTSVPSGRKDNGATPPLGSPARPAPVAVPLPSPSRSVSPALSMSQAGSGGTAALERAGAETVKRAVQLELASRFQESLVCYQEGIDLLLQVVKATKDEAKKQRYRQKISEYMTRAEDIKKHVEKEKQDGKYHKQIRIEENATGFGYEKLFHEYLTEIVSEVWVEDPYIRQVHQLYNFLRFCEMLVKGPCKVKKIHLLTSYDVGSGRSQQMTALEEIKQSLSNYGVTLNIDFSSSIHDREIRFNNGWTIKIGRGLDYFKKPQGRFSIGYYDFDLRPCHETTVDVFHTKHTKKM</sequence>
<dbReference type="GeneTree" id="ENSGT00390000010868"/>
<name>A0A803VCI3_FICAL</name>
<dbReference type="SUPFAM" id="SSF116846">
    <property type="entry name" value="MIT domain"/>
    <property type="match status" value="1"/>
</dbReference>
<feature type="compositionally biased region" description="Pro residues" evidence="1">
    <location>
        <begin position="160"/>
        <end position="169"/>
    </location>
</feature>
<dbReference type="Pfam" id="PF16565">
    <property type="entry name" value="MIT_C"/>
    <property type="match status" value="1"/>
</dbReference>
<reference evidence="3" key="2">
    <citation type="submission" date="2025-08" db="UniProtKB">
        <authorList>
            <consortium name="Ensembl"/>
        </authorList>
    </citation>
    <scope>IDENTIFICATION</scope>
</reference>
<evidence type="ECO:0000313" key="3">
    <source>
        <dbReference type="Ensembl" id="ENSFALP00000020439.1"/>
    </source>
</evidence>
<feature type="domain" description="MIT" evidence="2">
    <location>
        <begin position="232"/>
        <end position="308"/>
    </location>
</feature>
<proteinExistence type="predicted"/>
<reference evidence="3 4" key="1">
    <citation type="journal article" date="2012" name="Nature">
        <title>The genomic landscape of species divergence in Ficedula flycatchers.</title>
        <authorList>
            <person name="Ellegren H."/>
            <person name="Smeds L."/>
            <person name="Burri R."/>
            <person name="Olason P.I."/>
            <person name="Backstrom N."/>
            <person name="Kawakami T."/>
            <person name="Kunstner A."/>
            <person name="Makinen H."/>
            <person name="Nadachowska-Brzyska K."/>
            <person name="Qvarnstrom A."/>
            <person name="Uebbing S."/>
            <person name="Wolf J.B."/>
        </authorList>
    </citation>
    <scope>NUCLEOTIDE SEQUENCE [LARGE SCALE GENOMIC DNA]</scope>
</reference>
<dbReference type="PANTHER" id="PTHR21222:SF1">
    <property type="entry name" value="MIT DOMAIN-CONTAINING PROTEIN 1"/>
    <property type="match status" value="1"/>
</dbReference>
<evidence type="ECO:0000313" key="4">
    <source>
        <dbReference type="Proteomes" id="UP000016665"/>
    </source>
</evidence>
<dbReference type="PANTHER" id="PTHR21222">
    <property type="entry name" value="MIT DOMAIN-CONTAINING PROTEIN 1"/>
    <property type="match status" value="1"/>
</dbReference>
<accession>A0A803VCI3</accession>
<dbReference type="Gene3D" id="1.20.58.80">
    <property type="entry name" value="Phosphotransferase system, lactose/cellobiose-type IIA subunit"/>
    <property type="match status" value="1"/>
</dbReference>
<dbReference type="Gene3D" id="3.30.870.30">
    <property type="entry name" value="MITD, C-terminal phospholipase D-like domain"/>
    <property type="match status" value="1"/>
</dbReference>
<dbReference type="InterPro" id="IPR007330">
    <property type="entry name" value="MIT_dom"/>
</dbReference>
<dbReference type="AlphaFoldDB" id="A0A803VCI3"/>
<gene>
    <name evidence="3" type="primary">MITD1</name>
</gene>
<dbReference type="CDD" id="cd02683">
    <property type="entry name" value="MIT_1"/>
    <property type="match status" value="1"/>
</dbReference>
<dbReference type="CDD" id="cd02685">
    <property type="entry name" value="MIT_C"/>
    <property type="match status" value="1"/>
</dbReference>
<evidence type="ECO:0000259" key="2">
    <source>
        <dbReference type="SMART" id="SM00745"/>
    </source>
</evidence>
<organism evidence="3 4">
    <name type="scientific">Ficedula albicollis</name>
    <name type="common">Collared flycatcher</name>
    <name type="synonym">Muscicapa albicollis</name>
    <dbReference type="NCBI Taxonomy" id="59894"/>
    <lineage>
        <taxon>Eukaryota</taxon>
        <taxon>Metazoa</taxon>
        <taxon>Chordata</taxon>
        <taxon>Craniata</taxon>
        <taxon>Vertebrata</taxon>
        <taxon>Euteleostomi</taxon>
        <taxon>Archelosauria</taxon>
        <taxon>Archosauria</taxon>
        <taxon>Dinosauria</taxon>
        <taxon>Saurischia</taxon>
        <taxon>Theropoda</taxon>
        <taxon>Coelurosauria</taxon>
        <taxon>Aves</taxon>
        <taxon>Neognathae</taxon>
        <taxon>Neoaves</taxon>
        <taxon>Telluraves</taxon>
        <taxon>Australaves</taxon>
        <taxon>Passeriformes</taxon>
        <taxon>Muscicapidae</taxon>
        <taxon>Ficedula</taxon>
    </lineage>
</organism>
<dbReference type="InterPro" id="IPR032341">
    <property type="entry name" value="MITD1_C"/>
</dbReference>
<reference evidence="3" key="3">
    <citation type="submission" date="2025-09" db="UniProtKB">
        <authorList>
            <consortium name="Ensembl"/>
        </authorList>
    </citation>
    <scope>IDENTIFICATION</scope>
</reference>
<feature type="compositionally biased region" description="Polar residues" evidence="1">
    <location>
        <begin position="90"/>
        <end position="103"/>
    </location>
</feature>
<dbReference type="SMART" id="SM00745">
    <property type="entry name" value="MIT"/>
    <property type="match status" value="1"/>
</dbReference>
<dbReference type="InterPro" id="IPR038113">
    <property type="entry name" value="MITD1_C_sf"/>
</dbReference>
<feature type="region of interest" description="Disordered" evidence="1">
    <location>
        <begin position="78"/>
        <end position="230"/>
    </location>
</feature>
<keyword evidence="4" id="KW-1185">Reference proteome</keyword>
<dbReference type="InterPro" id="IPR045331">
    <property type="entry name" value="MITD1_N"/>
</dbReference>
<feature type="compositionally biased region" description="Pro residues" evidence="1">
    <location>
        <begin position="133"/>
        <end position="142"/>
    </location>
</feature>
<protein>
    <submittedName>
        <fullName evidence="3">Microtubule interacting and trafficking domain containing 1</fullName>
    </submittedName>
</protein>
<feature type="compositionally biased region" description="Pro residues" evidence="1">
    <location>
        <begin position="203"/>
        <end position="213"/>
    </location>
</feature>
<evidence type="ECO:0000256" key="1">
    <source>
        <dbReference type="SAM" id="MobiDB-lite"/>
    </source>
</evidence>